<dbReference type="PANTHER" id="PTHR30175:SF1">
    <property type="entry name" value="PTS SYSTEM ARBUTIN-, CELLOBIOSE-, AND SALICIN-SPECIFIC EIIBC COMPONENT-RELATED"/>
    <property type="match status" value="1"/>
</dbReference>
<dbReference type="PROSITE" id="PS51093">
    <property type="entry name" value="PTS_EIIA_TYPE_1"/>
    <property type="match status" value="1"/>
</dbReference>
<dbReference type="CDD" id="cd00212">
    <property type="entry name" value="PTS_IIB_glc"/>
    <property type="match status" value="1"/>
</dbReference>
<dbReference type="NCBIfam" id="TIGR01995">
    <property type="entry name" value="PTS-II-ABC-beta"/>
    <property type="match status" value="1"/>
</dbReference>
<dbReference type="EMBL" id="CP147248">
    <property type="protein sequence ID" value="WYJ88058.1"/>
    <property type="molecule type" value="Genomic_DNA"/>
</dbReference>
<dbReference type="Pfam" id="PF00358">
    <property type="entry name" value="PTS_EIIA_1"/>
    <property type="match status" value="1"/>
</dbReference>
<reference evidence="16 17" key="2">
    <citation type="submission" date="2024-03" db="EMBL/GenBank/DDBJ databases">
        <title>The Genome Sequence of Enterococcus sp. DIV0727d.</title>
        <authorList>
            <consortium name="The Broad Institute Genomics Platform"/>
            <consortium name="The Broad Institute Microbial Omics Core"/>
            <consortium name="The Broad Institute Genomic Center for Infectious Diseases"/>
            <person name="Earl A."/>
            <person name="Manson A."/>
            <person name="Gilmore M."/>
            <person name="Schwartman J."/>
            <person name="Shea T."/>
            <person name="Abouelleil A."/>
            <person name="Cao P."/>
            <person name="Chapman S."/>
            <person name="Cusick C."/>
            <person name="Young S."/>
            <person name="Neafsey D."/>
            <person name="Nusbaum C."/>
            <person name="Birren B."/>
        </authorList>
    </citation>
    <scope>NUCLEOTIDE SEQUENCE [LARGE SCALE GENOMIC DNA]</scope>
    <source>
        <strain evidence="16 17">12C11_DIV0727</strain>
    </source>
</reference>
<name>A0ABZ2T9K1_9ENTE</name>
<dbReference type="SUPFAM" id="SSF51261">
    <property type="entry name" value="Duplicated hybrid motif"/>
    <property type="match status" value="1"/>
</dbReference>
<feature type="transmembrane region" description="Helical" evidence="12">
    <location>
        <begin position="353"/>
        <end position="374"/>
    </location>
</feature>
<feature type="domain" description="PTS EIIC type-1" evidence="15">
    <location>
        <begin position="103"/>
        <end position="461"/>
    </location>
</feature>
<dbReference type="InterPro" id="IPR003352">
    <property type="entry name" value="PTS_EIIC"/>
</dbReference>
<evidence type="ECO:0000256" key="1">
    <source>
        <dbReference type="ARBA" id="ARBA00004651"/>
    </source>
</evidence>
<keyword evidence="4" id="KW-0762">Sugar transport</keyword>
<evidence type="ECO:0000259" key="14">
    <source>
        <dbReference type="PROSITE" id="PS51098"/>
    </source>
</evidence>
<feature type="domain" description="PTS EIIA type-1" evidence="13">
    <location>
        <begin position="492"/>
        <end position="596"/>
    </location>
</feature>
<keyword evidence="5" id="KW-0808">Transferase</keyword>
<keyword evidence="3" id="KW-1003">Cell membrane</keyword>
<accession>A0ABZ2T9K1</accession>
<organism evidence="16 17">
    <name type="scientific">Candidatus Enterococcus lemimoniae</name>
    <dbReference type="NCBI Taxonomy" id="1834167"/>
    <lineage>
        <taxon>Bacteria</taxon>
        <taxon>Bacillati</taxon>
        <taxon>Bacillota</taxon>
        <taxon>Bacilli</taxon>
        <taxon>Lactobacillales</taxon>
        <taxon>Enterococcaceae</taxon>
        <taxon>Enterococcus</taxon>
    </lineage>
</organism>
<evidence type="ECO:0000256" key="3">
    <source>
        <dbReference type="ARBA" id="ARBA00022475"/>
    </source>
</evidence>
<feature type="transmembrane region" description="Helical" evidence="12">
    <location>
        <begin position="281"/>
        <end position="307"/>
    </location>
</feature>
<evidence type="ECO:0000256" key="9">
    <source>
        <dbReference type="ARBA" id="ARBA00022989"/>
    </source>
</evidence>
<sequence>MENQLLAQQIMTLIGGSKNVSQSWHCITRLRFNLFDDTKVNMKEINQLNGVIGSQFSGGQYQIIIGAKVAEVFQEMDKQFTNSNNEKTTNNKKNMNVLDTIFDVISGIFTPLMPAIIGSGLIKGLMALFVVFGWLSSESSSYVVLTVFSDGVFYFLPFLVAMTAARKFKTKESLAVALAAMLMYPTLVNGAADGASPLSMFGLSIPLNNYSSTVLPIILGVLLLSIVNKWMDKIVPETVNIVFSPMLSLLITAPILLAFVAPLGNFLGKYLEQIFTTLFTVAGPLAGLLMGGLMPLIVLTGMHYAFFPGTFASLQKFGYDIMLLPMNLVANSAQAGAVLGVTLKSKKAETKSLAFSTFIPAIFGITEPAIYGVTLRLKKPFYASLIGGGVGGTIFGFFAVKATAFSIPGITALPTYIMKNSNNFMYALIGYIASFVISFVLTMLWGFEEDKKDETKDKKITTLKSDPQATTQPIDIFSPVKGCLIPLDDVSDETFSSGMMGKGVAIKPLGDTIYAPFDGEITMTTPTNHAIGLRSAKGVEVLIHVGIDTVNLQGKYFERFVSEGERINKGQPLLRYNLKEIIGLSYDETTMVIVTNSAEFLDIIITGEENVEATTSRLMMCIQ</sequence>
<dbReference type="InterPro" id="IPR001996">
    <property type="entry name" value="PTS_IIB_1"/>
</dbReference>
<evidence type="ECO:0000313" key="16">
    <source>
        <dbReference type="EMBL" id="WYJ88058.1"/>
    </source>
</evidence>
<evidence type="ECO:0000256" key="5">
    <source>
        <dbReference type="ARBA" id="ARBA00022679"/>
    </source>
</evidence>
<dbReference type="InterPro" id="IPR001127">
    <property type="entry name" value="PTS_EIIA_1_perm"/>
</dbReference>
<dbReference type="SUPFAM" id="SSF55604">
    <property type="entry name" value="Glucose permease domain IIB"/>
    <property type="match status" value="1"/>
</dbReference>
<protein>
    <submittedName>
        <fullName evidence="16">PTS system, beta-glucoside-specific IIA component</fullName>
    </submittedName>
</protein>
<evidence type="ECO:0000256" key="2">
    <source>
        <dbReference type="ARBA" id="ARBA00022448"/>
    </source>
</evidence>
<keyword evidence="2" id="KW-0813">Transport</keyword>
<feature type="transmembrane region" description="Helical" evidence="12">
    <location>
        <begin position="424"/>
        <end position="447"/>
    </location>
</feature>
<dbReference type="InterPro" id="IPR011055">
    <property type="entry name" value="Dup_hybrid_motif"/>
</dbReference>
<dbReference type="InterPro" id="IPR013013">
    <property type="entry name" value="PTS_EIIC_1"/>
</dbReference>
<feature type="transmembrane region" description="Helical" evidence="12">
    <location>
        <begin position="381"/>
        <end position="404"/>
    </location>
</feature>
<comment type="subcellular location">
    <subcellularLocation>
        <location evidence="1">Cell membrane</location>
        <topology evidence="1">Multi-pass membrane protein</topology>
    </subcellularLocation>
</comment>
<evidence type="ECO:0000256" key="12">
    <source>
        <dbReference type="SAM" id="Phobius"/>
    </source>
</evidence>
<keyword evidence="6" id="KW-0598">Phosphotransferase system</keyword>
<feature type="transmembrane region" description="Helical" evidence="12">
    <location>
        <begin position="319"/>
        <end position="341"/>
    </location>
</feature>
<evidence type="ECO:0000313" key="17">
    <source>
        <dbReference type="Proteomes" id="UP000195080"/>
    </source>
</evidence>
<feature type="active site" description="Phosphocysteine intermediate; for EIIB activity" evidence="11">
    <location>
        <position position="26"/>
    </location>
</feature>
<dbReference type="PROSITE" id="PS51103">
    <property type="entry name" value="PTS_EIIC_TYPE_1"/>
    <property type="match status" value="1"/>
</dbReference>
<keyword evidence="8" id="KW-0418">Kinase</keyword>
<keyword evidence="7 12" id="KW-0812">Transmembrane</keyword>
<evidence type="ECO:0000259" key="13">
    <source>
        <dbReference type="PROSITE" id="PS51093"/>
    </source>
</evidence>
<keyword evidence="17" id="KW-1185">Reference proteome</keyword>
<gene>
    <name evidence="16" type="ORF">A5866_003186</name>
</gene>
<dbReference type="Proteomes" id="UP000195080">
    <property type="component" value="Chromosome"/>
</dbReference>
<evidence type="ECO:0000256" key="7">
    <source>
        <dbReference type="ARBA" id="ARBA00022692"/>
    </source>
</evidence>
<evidence type="ECO:0000259" key="15">
    <source>
        <dbReference type="PROSITE" id="PS51103"/>
    </source>
</evidence>
<feature type="domain" description="PTS EIIB type-1" evidence="14">
    <location>
        <begin position="4"/>
        <end position="86"/>
    </location>
</feature>
<evidence type="ECO:0000256" key="8">
    <source>
        <dbReference type="ARBA" id="ARBA00022777"/>
    </source>
</evidence>
<dbReference type="NCBIfam" id="TIGR00830">
    <property type="entry name" value="PTBA"/>
    <property type="match status" value="1"/>
</dbReference>
<proteinExistence type="predicted"/>
<dbReference type="InterPro" id="IPR018113">
    <property type="entry name" value="PTrfase_EIIB_Cys"/>
</dbReference>
<evidence type="ECO:0000256" key="10">
    <source>
        <dbReference type="ARBA" id="ARBA00023136"/>
    </source>
</evidence>
<dbReference type="InterPro" id="IPR050558">
    <property type="entry name" value="PTS_Sugar-Specific_Components"/>
</dbReference>
<keyword evidence="10 12" id="KW-0472">Membrane</keyword>
<evidence type="ECO:0000256" key="6">
    <source>
        <dbReference type="ARBA" id="ARBA00022683"/>
    </source>
</evidence>
<feature type="transmembrane region" description="Helical" evidence="12">
    <location>
        <begin position="141"/>
        <end position="162"/>
    </location>
</feature>
<reference evidence="17" key="1">
    <citation type="submission" date="2017-05" db="EMBL/GenBank/DDBJ databases">
        <title>The Genome Sequence of EEnterococcus faecalis 9F2_4866.</title>
        <authorList>
            <consortium name="The Broad Institute Genomics Platform"/>
            <consortium name="The Broad Institute Genomic Center for Infectious Diseases"/>
            <person name="Earl A."/>
            <person name="Manson A."/>
            <person name="Schwartman J."/>
            <person name="Gilmore M."/>
            <person name="Abouelleil A."/>
            <person name="Cao P."/>
            <person name="Chapman S."/>
            <person name="Cusick C."/>
            <person name="Shea T."/>
            <person name="Young S."/>
            <person name="Neafsey D."/>
            <person name="Nusbaum C."/>
            <person name="Birren B."/>
        </authorList>
    </citation>
    <scope>NUCLEOTIDE SEQUENCE [LARGE SCALE GENOMIC DNA]</scope>
    <source>
        <strain evidence="17">12C11_DIV0727</strain>
    </source>
</reference>
<evidence type="ECO:0000256" key="11">
    <source>
        <dbReference type="PROSITE-ProRule" id="PRU00421"/>
    </source>
</evidence>
<keyword evidence="9 12" id="KW-1133">Transmembrane helix</keyword>
<dbReference type="PROSITE" id="PS51098">
    <property type="entry name" value="PTS_EIIB_TYPE_1"/>
    <property type="match status" value="1"/>
</dbReference>
<dbReference type="Gene3D" id="3.30.1360.60">
    <property type="entry name" value="Glucose permease domain IIB"/>
    <property type="match status" value="1"/>
</dbReference>
<feature type="transmembrane region" description="Helical" evidence="12">
    <location>
        <begin position="239"/>
        <end position="261"/>
    </location>
</feature>
<dbReference type="PANTHER" id="PTHR30175">
    <property type="entry name" value="PHOSPHOTRANSFERASE SYSTEM TRANSPORT PROTEIN"/>
    <property type="match status" value="1"/>
</dbReference>
<dbReference type="PROSITE" id="PS01035">
    <property type="entry name" value="PTS_EIIB_TYPE_1_CYS"/>
    <property type="match status" value="1"/>
</dbReference>
<dbReference type="Pfam" id="PF02378">
    <property type="entry name" value="PTS_EIIC"/>
    <property type="match status" value="1"/>
</dbReference>
<dbReference type="Pfam" id="PF00367">
    <property type="entry name" value="PTS_EIIB"/>
    <property type="match status" value="1"/>
</dbReference>
<dbReference type="InterPro" id="IPR011297">
    <property type="entry name" value="PTS_IIABC_b_glu"/>
</dbReference>
<dbReference type="RefSeq" id="WP_086444859.1">
    <property type="nucleotide sequence ID" value="NZ_CP147248.1"/>
</dbReference>
<dbReference type="Gene3D" id="2.70.70.10">
    <property type="entry name" value="Glucose Permease (Domain IIA)"/>
    <property type="match status" value="1"/>
</dbReference>
<dbReference type="PROSITE" id="PS00371">
    <property type="entry name" value="PTS_EIIA_TYPE_1_HIS"/>
    <property type="match status" value="1"/>
</dbReference>
<dbReference type="InterPro" id="IPR036878">
    <property type="entry name" value="Glu_permease_IIB"/>
</dbReference>
<evidence type="ECO:0000256" key="4">
    <source>
        <dbReference type="ARBA" id="ARBA00022597"/>
    </source>
</evidence>
<feature type="transmembrane region" description="Helical" evidence="12">
    <location>
        <begin position="207"/>
        <end position="227"/>
    </location>
</feature>
<feature type="transmembrane region" description="Helical" evidence="12">
    <location>
        <begin position="174"/>
        <end position="192"/>
    </location>
</feature>